<evidence type="ECO:0000313" key="2">
    <source>
        <dbReference type="Proteomes" id="UP001362999"/>
    </source>
</evidence>
<evidence type="ECO:0008006" key="3">
    <source>
        <dbReference type="Google" id="ProtNLM"/>
    </source>
</evidence>
<evidence type="ECO:0000313" key="1">
    <source>
        <dbReference type="EMBL" id="KAK7050485.1"/>
    </source>
</evidence>
<dbReference type="Proteomes" id="UP001362999">
    <property type="component" value="Unassembled WGS sequence"/>
</dbReference>
<protein>
    <recommendedName>
        <fullName evidence="3">Secreted protein</fullName>
    </recommendedName>
</protein>
<dbReference type="EMBL" id="JAWWNJ010000008">
    <property type="protein sequence ID" value="KAK7050485.1"/>
    <property type="molecule type" value="Genomic_DNA"/>
</dbReference>
<sequence>MSQYLCILVLAKTARALRRGRVHRVLGHHEPHAHVERCFGSMFKVSGGPHDADTSSPSFCRRVSTSEPFGSFRHTADEEGRD</sequence>
<reference evidence="1 2" key="1">
    <citation type="journal article" date="2024" name="J Genomics">
        <title>Draft genome sequencing and assembly of Favolaschia claudopus CIRM-BRFM 2984 isolated from oak limbs.</title>
        <authorList>
            <person name="Navarro D."/>
            <person name="Drula E."/>
            <person name="Chaduli D."/>
            <person name="Cazenave R."/>
            <person name="Ahrendt S."/>
            <person name="Wang J."/>
            <person name="Lipzen A."/>
            <person name="Daum C."/>
            <person name="Barry K."/>
            <person name="Grigoriev I.V."/>
            <person name="Favel A."/>
            <person name="Rosso M.N."/>
            <person name="Martin F."/>
        </authorList>
    </citation>
    <scope>NUCLEOTIDE SEQUENCE [LARGE SCALE GENOMIC DNA]</scope>
    <source>
        <strain evidence="1 2">CIRM-BRFM 2984</strain>
    </source>
</reference>
<organism evidence="1 2">
    <name type="scientific">Favolaschia claudopus</name>
    <dbReference type="NCBI Taxonomy" id="2862362"/>
    <lineage>
        <taxon>Eukaryota</taxon>
        <taxon>Fungi</taxon>
        <taxon>Dikarya</taxon>
        <taxon>Basidiomycota</taxon>
        <taxon>Agaricomycotina</taxon>
        <taxon>Agaricomycetes</taxon>
        <taxon>Agaricomycetidae</taxon>
        <taxon>Agaricales</taxon>
        <taxon>Marasmiineae</taxon>
        <taxon>Mycenaceae</taxon>
        <taxon>Favolaschia</taxon>
    </lineage>
</organism>
<accession>A0AAW0DJV1</accession>
<comment type="caution">
    <text evidence="1">The sequence shown here is derived from an EMBL/GenBank/DDBJ whole genome shotgun (WGS) entry which is preliminary data.</text>
</comment>
<proteinExistence type="predicted"/>
<gene>
    <name evidence="1" type="ORF">R3P38DRAFT_2865185</name>
</gene>
<keyword evidence="2" id="KW-1185">Reference proteome</keyword>
<name>A0AAW0DJV1_9AGAR</name>
<dbReference type="AlphaFoldDB" id="A0AAW0DJV1"/>